<feature type="compositionally biased region" description="Polar residues" evidence="1">
    <location>
        <begin position="816"/>
        <end position="836"/>
    </location>
</feature>
<feature type="compositionally biased region" description="Basic and acidic residues" evidence="1">
    <location>
        <begin position="48"/>
        <end position="70"/>
    </location>
</feature>
<feature type="region of interest" description="Disordered" evidence="1">
    <location>
        <begin position="787"/>
        <end position="850"/>
    </location>
</feature>
<gene>
    <name evidence="2" type="ORF">KI387_036843</name>
</gene>
<dbReference type="PANTHER" id="PTHR36723:SF1">
    <property type="entry name" value="F22C12.19"/>
    <property type="match status" value="1"/>
</dbReference>
<dbReference type="OMA" id="SINARQC"/>
<feature type="compositionally biased region" description="Basic and acidic residues" evidence="1">
    <location>
        <begin position="84"/>
        <end position="95"/>
    </location>
</feature>
<comment type="caution">
    <text evidence="2">The sequence shown here is derived from an EMBL/GenBank/DDBJ whole genome shotgun (WGS) entry which is preliminary data.</text>
</comment>
<name>A0AA38L3V1_TAXCH</name>
<feature type="region of interest" description="Disordered" evidence="1">
    <location>
        <begin position="732"/>
        <end position="757"/>
    </location>
</feature>
<feature type="compositionally biased region" description="Polar residues" evidence="1">
    <location>
        <begin position="735"/>
        <end position="754"/>
    </location>
</feature>
<keyword evidence="3" id="KW-1185">Reference proteome</keyword>
<reference evidence="2 3" key="1">
    <citation type="journal article" date="2021" name="Nat. Plants">
        <title>The Taxus genome provides insights into paclitaxel biosynthesis.</title>
        <authorList>
            <person name="Xiong X."/>
            <person name="Gou J."/>
            <person name="Liao Q."/>
            <person name="Li Y."/>
            <person name="Zhou Q."/>
            <person name="Bi G."/>
            <person name="Li C."/>
            <person name="Du R."/>
            <person name="Wang X."/>
            <person name="Sun T."/>
            <person name="Guo L."/>
            <person name="Liang H."/>
            <person name="Lu P."/>
            <person name="Wu Y."/>
            <person name="Zhang Z."/>
            <person name="Ro D.K."/>
            <person name="Shang Y."/>
            <person name="Huang S."/>
            <person name="Yan J."/>
        </authorList>
    </citation>
    <scope>NUCLEOTIDE SEQUENCE [LARGE SCALE GENOMIC DNA]</scope>
    <source>
        <strain evidence="2">Ta-2019</strain>
    </source>
</reference>
<feature type="region of interest" description="Disordered" evidence="1">
    <location>
        <begin position="33"/>
        <end position="143"/>
    </location>
</feature>
<evidence type="ECO:0000313" key="2">
    <source>
        <dbReference type="EMBL" id="KAH9308932.1"/>
    </source>
</evidence>
<dbReference type="PANTHER" id="PTHR36723">
    <property type="entry name" value="F22C12.19"/>
    <property type="match status" value="1"/>
</dbReference>
<dbReference type="EMBL" id="JAHRHJ020000007">
    <property type="protein sequence ID" value="KAH9308932.1"/>
    <property type="molecule type" value="Genomic_DNA"/>
</dbReference>
<dbReference type="Proteomes" id="UP000824469">
    <property type="component" value="Unassembled WGS sequence"/>
</dbReference>
<proteinExistence type="predicted"/>
<evidence type="ECO:0000313" key="3">
    <source>
        <dbReference type="Proteomes" id="UP000824469"/>
    </source>
</evidence>
<feature type="non-terminal residue" evidence="2">
    <location>
        <position position="850"/>
    </location>
</feature>
<protein>
    <submittedName>
        <fullName evidence="2">Uncharacterized protein</fullName>
    </submittedName>
</protein>
<evidence type="ECO:0000256" key="1">
    <source>
        <dbReference type="SAM" id="MobiDB-lite"/>
    </source>
</evidence>
<accession>A0AA38L3V1</accession>
<organism evidence="2 3">
    <name type="scientific">Taxus chinensis</name>
    <name type="common">Chinese yew</name>
    <name type="synonym">Taxus wallichiana var. chinensis</name>
    <dbReference type="NCBI Taxonomy" id="29808"/>
    <lineage>
        <taxon>Eukaryota</taxon>
        <taxon>Viridiplantae</taxon>
        <taxon>Streptophyta</taxon>
        <taxon>Embryophyta</taxon>
        <taxon>Tracheophyta</taxon>
        <taxon>Spermatophyta</taxon>
        <taxon>Pinopsida</taxon>
        <taxon>Pinidae</taxon>
        <taxon>Conifers II</taxon>
        <taxon>Cupressales</taxon>
        <taxon>Taxaceae</taxon>
        <taxon>Taxus</taxon>
    </lineage>
</organism>
<feature type="compositionally biased region" description="Basic and acidic residues" evidence="1">
    <location>
        <begin position="131"/>
        <end position="143"/>
    </location>
</feature>
<dbReference type="AlphaFoldDB" id="A0AA38L3V1"/>
<feature type="compositionally biased region" description="Basic and acidic residues" evidence="1">
    <location>
        <begin position="837"/>
        <end position="850"/>
    </location>
</feature>
<feature type="compositionally biased region" description="Polar residues" evidence="1">
    <location>
        <begin position="33"/>
        <end position="47"/>
    </location>
</feature>
<sequence length="850" mass="93090">SSKVRLSESLVGSASRCVVKEGISCRQDNSPLIKLNENTCKGPSFQATDKRLLSQLPERTKKETKNESGKGTRNGGLSRKRSRAEKALDTEDRPNATDFPVKKIVSNNASYSGVCNDKSRKSNRKPGKALKIGEKRSGKPDQTRVDCFGIKNGSLNSYAGENNILGVYGIKAEPVNVSKYMADLSLEDLLNGDCKVPRFSRVDTRESHNNNESVLQCVQKICQILPSQSVTSKKNANSVDTNCNLKEKLSRSTADKENVEVSSLRKEIQNSEPCEADFKDVMKASLRPVFPENNLPFYQPEEFLQCLGISPFESLDSLISQSPIRKTNGLQGSSFQNSNTCMAQNGCIPPFPWSLPYCGPCKSSLDICRSSANRSINARQCIQIGGTQFTNKYSVTNSQSTTFSGLKLESKNKFEGCLDVPTSIPFVQSFPFLATGLPVSKSVDKKDIKLLKDSSLTDPHRLAVEDMSGDKKFSVQDLYGKSAETFDVSNKQPKYNASCVQVTSKSEKKETFTDQFPSDCSTRVTDAIILAPEKLGMLDEEERNTVPPAFSVIPSALRVSHSSLPLHDQDNAPVSPRAQAAARTLCDMAHCSSYQKKDGQNTAKIKRLTLISWPGALSQRVAKVHKSLKSMGNDSDFKCPKKVESKEIKAAAAGDLKLQNKGLSLERKKSLSQVNDTSRIVKHSASRTGKVPGEIINVSKRIDELGVSCDNIELMKGRIFCEQARESTRDLGKGLNSSITTSSHEASLETVSTETHARTIRRTIPPLAAQKSGMVGGLKFCRDHFSQRGSGRASVGPDQSSMNCRSSHRVGSSSSIQNNAFNTTPKCRQSLPSQEGNKNRDSARERSSKP</sequence>